<dbReference type="RefSeq" id="WP_023554685.1">
    <property type="nucleotide sequence ID" value="NZ_KI629782.1"/>
</dbReference>
<evidence type="ECO:0000313" key="3">
    <source>
        <dbReference type="Proteomes" id="UP000017973"/>
    </source>
</evidence>
<dbReference type="STRING" id="1408254.T458_02995"/>
<sequence>MLRRLLSALLSSIIFCSILAYFQHTPIAERQPNTSYMSFSSLVFIYLIYATPVYVLGGIPCSILIDTITKRIFRRSTILFYLVNIICYTLAGMLLALLLFNVFEIEAWIWGGAAPALLYYVVYLLVRLLIRKPQSINYPWEESGKKMG</sequence>
<dbReference type="PATRIC" id="fig|1408254.3.peg.611"/>
<dbReference type="AlphaFoldDB" id="V6ME02"/>
<accession>V6ME02</accession>
<dbReference type="eggNOG" id="ENOG5033ARJ">
    <property type="taxonomic scope" value="Bacteria"/>
</dbReference>
<keyword evidence="1" id="KW-1133">Transmembrane helix</keyword>
<keyword evidence="3" id="KW-1185">Reference proteome</keyword>
<dbReference type="EMBL" id="AYJU01000001">
    <property type="protein sequence ID" value="EST56754.1"/>
    <property type="molecule type" value="Genomic_DNA"/>
</dbReference>
<comment type="caution">
    <text evidence="2">The sequence shown here is derived from an EMBL/GenBank/DDBJ whole genome shotgun (WGS) entry which is preliminary data.</text>
</comment>
<dbReference type="HOGENOM" id="CLU_148055_0_0_9"/>
<organism evidence="2 3">
    <name type="scientific">Brevibacillus panacihumi W25</name>
    <dbReference type="NCBI Taxonomy" id="1408254"/>
    <lineage>
        <taxon>Bacteria</taxon>
        <taxon>Bacillati</taxon>
        <taxon>Bacillota</taxon>
        <taxon>Bacilli</taxon>
        <taxon>Bacillales</taxon>
        <taxon>Paenibacillaceae</taxon>
        <taxon>Brevibacillus</taxon>
    </lineage>
</organism>
<dbReference type="OrthoDB" id="2622664at2"/>
<reference evidence="2 3" key="1">
    <citation type="journal article" date="2014" name="Genome Announc.">
        <title>Draft Genome Sequence of Brevibacillus panacihumi Strain W25, a Halotolerant Hydrocarbon-Degrading Bacterium.</title>
        <authorList>
            <person name="Wang X."/>
            <person name="Jin D."/>
            <person name="Zhou L."/>
            <person name="Wu L."/>
            <person name="An W."/>
            <person name="Chen Y."/>
            <person name="Zhao L."/>
        </authorList>
    </citation>
    <scope>NUCLEOTIDE SEQUENCE [LARGE SCALE GENOMIC DNA]</scope>
    <source>
        <strain evidence="2 3">W25</strain>
    </source>
</reference>
<feature type="transmembrane region" description="Helical" evidence="1">
    <location>
        <begin position="78"/>
        <end position="102"/>
    </location>
</feature>
<evidence type="ECO:0000313" key="2">
    <source>
        <dbReference type="EMBL" id="EST56754.1"/>
    </source>
</evidence>
<feature type="transmembrane region" description="Helical" evidence="1">
    <location>
        <begin position="108"/>
        <end position="130"/>
    </location>
</feature>
<keyword evidence="1" id="KW-0812">Transmembrane</keyword>
<protein>
    <submittedName>
        <fullName evidence="2">Uncharacterized protein</fullName>
    </submittedName>
</protein>
<keyword evidence="1" id="KW-0472">Membrane</keyword>
<proteinExistence type="predicted"/>
<feature type="transmembrane region" description="Helical" evidence="1">
    <location>
        <begin position="44"/>
        <end position="66"/>
    </location>
</feature>
<evidence type="ECO:0000256" key="1">
    <source>
        <dbReference type="SAM" id="Phobius"/>
    </source>
</evidence>
<dbReference type="Proteomes" id="UP000017973">
    <property type="component" value="Unassembled WGS sequence"/>
</dbReference>
<gene>
    <name evidence="2" type="ORF">T458_02995</name>
</gene>
<name>V6ME02_9BACL</name>